<dbReference type="Proteomes" id="UP001161408">
    <property type="component" value="Unassembled WGS sequence"/>
</dbReference>
<comment type="caution">
    <text evidence="2">The sequence shown here is derived from an EMBL/GenBank/DDBJ whole genome shotgun (WGS) entry which is preliminary data.</text>
</comment>
<reference evidence="2" key="1">
    <citation type="journal article" date="2014" name="Int. J. Syst. Evol. Microbiol.">
        <title>Complete genome sequence of Corynebacterium casei LMG S-19264T (=DSM 44701T), isolated from a smear-ripened cheese.</title>
        <authorList>
            <consortium name="US DOE Joint Genome Institute (JGI-PGF)"/>
            <person name="Walter F."/>
            <person name="Albersmeier A."/>
            <person name="Kalinowski J."/>
            <person name="Ruckert C."/>
        </authorList>
    </citation>
    <scope>NUCLEOTIDE SEQUENCE</scope>
    <source>
        <strain evidence="2">NBRC 103034</strain>
    </source>
</reference>
<dbReference type="EMBL" id="BSNE01000020">
    <property type="protein sequence ID" value="GLQ04048.1"/>
    <property type="molecule type" value="Genomic_DNA"/>
</dbReference>
<evidence type="ECO:0000313" key="3">
    <source>
        <dbReference type="Proteomes" id="UP001161408"/>
    </source>
</evidence>
<evidence type="ECO:0000313" key="2">
    <source>
        <dbReference type="EMBL" id="GLQ04048.1"/>
    </source>
</evidence>
<gene>
    <name evidence="2" type="ORF">GCM10007914_29290</name>
</gene>
<protein>
    <recommendedName>
        <fullName evidence="4">ABC transporter substrate-binding protein</fullName>
    </recommendedName>
</protein>
<sequence>MKFNKTKSMLACAITLALSTHAALAAEQAKEKKVERIAFLVHPQVLGSERLMPATL</sequence>
<evidence type="ECO:0000256" key="1">
    <source>
        <dbReference type="SAM" id="SignalP"/>
    </source>
</evidence>
<accession>A0AA37S499</accession>
<name>A0AA37S499_9GAMM</name>
<feature type="chain" id="PRO_5041366090" description="ABC transporter substrate-binding protein" evidence="1">
    <location>
        <begin position="26"/>
        <end position="56"/>
    </location>
</feature>
<organism evidence="2 3">
    <name type="scientific">Pseudoalteromonas tetraodonis GFC</name>
    <dbReference type="NCBI Taxonomy" id="1315271"/>
    <lineage>
        <taxon>Bacteria</taxon>
        <taxon>Pseudomonadati</taxon>
        <taxon>Pseudomonadota</taxon>
        <taxon>Gammaproteobacteria</taxon>
        <taxon>Alteromonadales</taxon>
        <taxon>Pseudoalteromonadaceae</taxon>
        <taxon>Pseudoalteromonas</taxon>
    </lineage>
</organism>
<dbReference type="AlphaFoldDB" id="A0AA37S499"/>
<proteinExistence type="predicted"/>
<reference evidence="2" key="2">
    <citation type="submission" date="2023-01" db="EMBL/GenBank/DDBJ databases">
        <title>Draft genome sequence of Pseudoalteromonas tetraodonis strain NBRC 103034.</title>
        <authorList>
            <person name="Sun Q."/>
            <person name="Mori K."/>
        </authorList>
    </citation>
    <scope>NUCLEOTIDE SEQUENCE</scope>
    <source>
        <strain evidence="2">NBRC 103034</strain>
    </source>
</reference>
<keyword evidence="1" id="KW-0732">Signal</keyword>
<evidence type="ECO:0008006" key="4">
    <source>
        <dbReference type="Google" id="ProtNLM"/>
    </source>
</evidence>
<feature type="signal peptide" evidence="1">
    <location>
        <begin position="1"/>
        <end position="25"/>
    </location>
</feature>
<keyword evidence="3" id="KW-1185">Reference proteome</keyword>